<reference evidence="9 10" key="1">
    <citation type="submission" date="2017-11" db="EMBL/GenBank/DDBJ databases">
        <title>Draft genome sequence of Rhizobiales bacterium SY3-13.</title>
        <authorList>
            <person name="Sun C."/>
        </authorList>
    </citation>
    <scope>NUCLEOTIDE SEQUENCE [LARGE SCALE GENOMIC DNA]</scope>
    <source>
        <strain evidence="9 10">SY3-13</strain>
    </source>
</reference>
<feature type="domain" description="ABC transmembrane type-1" evidence="8">
    <location>
        <begin position="96"/>
        <end position="285"/>
    </location>
</feature>
<dbReference type="Gene3D" id="1.10.3720.10">
    <property type="entry name" value="MetI-like"/>
    <property type="match status" value="1"/>
</dbReference>
<dbReference type="CDD" id="cd06261">
    <property type="entry name" value="TM_PBP2"/>
    <property type="match status" value="1"/>
</dbReference>
<dbReference type="InterPro" id="IPR050366">
    <property type="entry name" value="BP-dependent_transpt_permease"/>
</dbReference>
<sequence length="299" mass="32039">MAEAVEEVALRPRRRRLGLAFWLSVVWLSLMCLGALTADFLPVAQHDSMDFLSPAAPPGAVGEQALQGSEEFVEYTYWLGADNLGRDILSRLLKGSQTSLMIGLLAPLIGLLIGGTLGMTAGYYRGWIEAAVVAGIDVILAFPALVLLTAVIFYAGATIPNVIISLGFLSVPAFTRVARATTLSFAQREFVLAARASGASDLRILVRELLPNVLVPMLVYGLLVTAVLIVVEGVLSFLGLSVQAPAVSWGNLIESGRDYLQEAPHITFIPAGVMCLTVLSFNLIGDQLRNLGDTRESRL</sequence>
<dbReference type="PROSITE" id="PS50928">
    <property type="entry name" value="ABC_TM1"/>
    <property type="match status" value="1"/>
</dbReference>
<dbReference type="EMBL" id="PHIG01000063">
    <property type="protein sequence ID" value="PJK27523.1"/>
    <property type="molecule type" value="Genomic_DNA"/>
</dbReference>
<evidence type="ECO:0000256" key="7">
    <source>
        <dbReference type="RuleBase" id="RU363032"/>
    </source>
</evidence>
<evidence type="ECO:0000256" key="5">
    <source>
        <dbReference type="ARBA" id="ARBA00022989"/>
    </source>
</evidence>
<evidence type="ECO:0000256" key="4">
    <source>
        <dbReference type="ARBA" id="ARBA00022692"/>
    </source>
</evidence>
<keyword evidence="5 7" id="KW-1133">Transmembrane helix</keyword>
<keyword evidence="6 7" id="KW-0472">Membrane</keyword>
<feature type="transmembrane region" description="Helical" evidence="7">
    <location>
        <begin position="19"/>
        <end position="41"/>
    </location>
</feature>
<organism evidence="9 10">
    <name type="scientific">Minwuia thermotolerans</name>
    <dbReference type="NCBI Taxonomy" id="2056226"/>
    <lineage>
        <taxon>Bacteria</taxon>
        <taxon>Pseudomonadati</taxon>
        <taxon>Pseudomonadota</taxon>
        <taxon>Alphaproteobacteria</taxon>
        <taxon>Minwuiales</taxon>
        <taxon>Minwuiaceae</taxon>
        <taxon>Minwuia</taxon>
    </lineage>
</organism>
<gene>
    <name evidence="9" type="ORF">CVT23_21655</name>
</gene>
<accession>A0A2M9FVQ7</accession>
<comment type="caution">
    <text evidence="9">The sequence shown here is derived from an EMBL/GenBank/DDBJ whole genome shotgun (WGS) entry which is preliminary data.</text>
</comment>
<dbReference type="AlphaFoldDB" id="A0A2M9FVQ7"/>
<evidence type="ECO:0000256" key="1">
    <source>
        <dbReference type="ARBA" id="ARBA00004651"/>
    </source>
</evidence>
<feature type="transmembrane region" description="Helical" evidence="7">
    <location>
        <begin position="266"/>
        <end position="285"/>
    </location>
</feature>
<dbReference type="PANTHER" id="PTHR43386:SF25">
    <property type="entry name" value="PEPTIDE ABC TRANSPORTER PERMEASE PROTEIN"/>
    <property type="match status" value="1"/>
</dbReference>
<dbReference type="PANTHER" id="PTHR43386">
    <property type="entry name" value="OLIGOPEPTIDE TRANSPORT SYSTEM PERMEASE PROTEIN APPC"/>
    <property type="match status" value="1"/>
</dbReference>
<feature type="transmembrane region" description="Helical" evidence="7">
    <location>
        <begin position="100"/>
        <end position="124"/>
    </location>
</feature>
<name>A0A2M9FVQ7_9PROT</name>
<keyword evidence="2 7" id="KW-0813">Transport</keyword>
<feature type="transmembrane region" description="Helical" evidence="7">
    <location>
        <begin position="213"/>
        <end position="246"/>
    </location>
</feature>
<evidence type="ECO:0000256" key="3">
    <source>
        <dbReference type="ARBA" id="ARBA00022475"/>
    </source>
</evidence>
<dbReference type="OrthoDB" id="9766870at2"/>
<dbReference type="Pfam" id="PF00528">
    <property type="entry name" value="BPD_transp_1"/>
    <property type="match status" value="1"/>
</dbReference>
<comment type="similarity">
    <text evidence="7">Belongs to the binding-protein-dependent transport system permease family.</text>
</comment>
<dbReference type="GO" id="GO:0005886">
    <property type="term" value="C:plasma membrane"/>
    <property type="evidence" value="ECO:0007669"/>
    <property type="project" value="UniProtKB-SubCell"/>
</dbReference>
<evidence type="ECO:0000313" key="10">
    <source>
        <dbReference type="Proteomes" id="UP000229498"/>
    </source>
</evidence>
<dbReference type="Proteomes" id="UP000229498">
    <property type="component" value="Unassembled WGS sequence"/>
</dbReference>
<dbReference type="InterPro" id="IPR000515">
    <property type="entry name" value="MetI-like"/>
</dbReference>
<dbReference type="GO" id="GO:0055085">
    <property type="term" value="P:transmembrane transport"/>
    <property type="evidence" value="ECO:0007669"/>
    <property type="project" value="InterPro"/>
</dbReference>
<comment type="subcellular location">
    <subcellularLocation>
        <location evidence="1 7">Cell membrane</location>
        <topology evidence="1 7">Multi-pass membrane protein</topology>
    </subcellularLocation>
</comment>
<feature type="transmembrane region" description="Helical" evidence="7">
    <location>
        <begin position="131"/>
        <end position="153"/>
    </location>
</feature>
<keyword evidence="4 7" id="KW-0812">Transmembrane</keyword>
<keyword evidence="3" id="KW-1003">Cell membrane</keyword>
<protein>
    <submittedName>
        <fullName evidence="9">ABC transporter permease</fullName>
    </submittedName>
</protein>
<dbReference type="SUPFAM" id="SSF161098">
    <property type="entry name" value="MetI-like"/>
    <property type="match status" value="1"/>
</dbReference>
<dbReference type="RefSeq" id="WP_109795236.1">
    <property type="nucleotide sequence ID" value="NZ_PHIG01000063.1"/>
</dbReference>
<proteinExistence type="inferred from homology"/>
<evidence type="ECO:0000256" key="6">
    <source>
        <dbReference type="ARBA" id="ARBA00023136"/>
    </source>
</evidence>
<feature type="transmembrane region" description="Helical" evidence="7">
    <location>
        <begin position="159"/>
        <end position="178"/>
    </location>
</feature>
<evidence type="ECO:0000259" key="8">
    <source>
        <dbReference type="PROSITE" id="PS50928"/>
    </source>
</evidence>
<evidence type="ECO:0000256" key="2">
    <source>
        <dbReference type="ARBA" id="ARBA00022448"/>
    </source>
</evidence>
<keyword evidence="10" id="KW-1185">Reference proteome</keyword>
<dbReference type="InterPro" id="IPR035906">
    <property type="entry name" value="MetI-like_sf"/>
</dbReference>
<evidence type="ECO:0000313" key="9">
    <source>
        <dbReference type="EMBL" id="PJK27523.1"/>
    </source>
</evidence>